<dbReference type="PANTHER" id="PTHR33734:SF22">
    <property type="entry name" value="MEMBRANE-BOUND LYTIC MUREIN TRANSGLYCOSYLASE D"/>
    <property type="match status" value="1"/>
</dbReference>
<dbReference type="PANTHER" id="PTHR33734">
    <property type="entry name" value="LYSM DOMAIN-CONTAINING GPI-ANCHORED PROTEIN 2"/>
    <property type="match status" value="1"/>
</dbReference>
<dbReference type="Pfam" id="PF01476">
    <property type="entry name" value="LysM"/>
    <property type="match status" value="2"/>
</dbReference>
<evidence type="ECO:0000259" key="2">
    <source>
        <dbReference type="PROSITE" id="PS51782"/>
    </source>
</evidence>
<feature type="region of interest" description="Disordered" evidence="1">
    <location>
        <begin position="111"/>
        <end position="134"/>
    </location>
</feature>
<dbReference type="CDD" id="cd00118">
    <property type="entry name" value="LysM"/>
    <property type="match status" value="2"/>
</dbReference>
<dbReference type="InterPro" id="IPR018392">
    <property type="entry name" value="LysM"/>
</dbReference>
<dbReference type="RefSeq" id="WP_282907850.1">
    <property type="nucleotide sequence ID" value="NZ_JAGRPV010000001.1"/>
</dbReference>
<evidence type="ECO:0000313" key="4">
    <source>
        <dbReference type="Proteomes" id="UP001161691"/>
    </source>
</evidence>
<evidence type="ECO:0000256" key="1">
    <source>
        <dbReference type="SAM" id="MobiDB-lite"/>
    </source>
</evidence>
<gene>
    <name evidence="3" type="ORF">KB449_07880</name>
</gene>
<dbReference type="EMBL" id="JAGRPV010000001">
    <property type="protein sequence ID" value="MDI4644876.1"/>
    <property type="molecule type" value="Genomic_DNA"/>
</dbReference>
<feature type="region of interest" description="Disordered" evidence="1">
    <location>
        <begin position="664"/>
        <end position="720"/>
    </location>
</feature>
<feature type="compositionally biased region" description="Low complexity" evidence="1">
    <location>
        <begin position="673"/>
        <end position="700"/>
    </location>
</feature>
<dbReference type="PROSITE" id="PS51782">
    <property type="entry name" value="LYSM"/>
    <property type="match status" value="2"/>
</dbReference>
<accession>A0ABT6TDI8</accession>
<organism evidence="3 4">
    <name type="scientific">Cohnella hashimotonis</name>
    <dbReference type="NCBI Taxonomy" id="2826895"/>
    <lineage>
        <taxon>Bacteria</taxon>
        <taxon>Bacillati</taxon>
        <taxon>Bacillota</taxon>
        <taxon>Bacilli</taxon>
        <taxon>Bacillales</taxon>
        <taxon>Paenibacillaceae</taxon>
        <taxon>Cohnella</taxon>
    </lineage>
</organism>
<dbReference type="InterPro" id="IPR036779">
    <property type="entry name" value="LysM_dom_sf"/>
</dbReference>
<comment type="caution">
    <text evidence="3">The sequence shown here is derived from an EMBL/GenBank/DDBJ whole genome shotgun (WGS) entry which is preliminary data.</text>
</comment>
<sequence>MKIHIAKSGDTLYNLAKKYGLSLDELIAANTDIANPDEIEVGAKIRIPKPGQKQYEIAQDYTIQQGDTMWKLSKTYQVPLADLIAANPQIVNPSALMTGQVVHIPKLPAEGSGASEEMQQHHHHHGKPETGVMPAAGEKPSTAVMPGATEKPSTAVMPAVTEKPSTAPMPIVEQPQVTAPVEVQMPPPMPPAPPVQPVHEQYPVYMTTYQQSTDLFLQMPQPAVEASTVPVGYGHAGYGHGQEAVSPVSTGPAVLPAATYGYGYGQSQHTSVSPETAMPYNYGDVSPAAAKTNSYSAVSPATAMPNSYGAISPATAMPSSYGAVSPATAMPNSYGAVSPAAVHSYNGYGTAVSPAATQPYGGVPCAEGIGPLVGGIPAYPGYIGGLEGGIPGHLGGLEGGIPGQIGGLTGGIPGNLGSLNGGIPGHLGGLEGGIPGHLGGIEGGIPGQLGGIEGGIPGHLGGLNGGLPGYLGGLEGGIPGQLGGLGGLQTGWGQAPCHPCAGTPVSPAAAVNAAQTSGYGYPSGVLPVQTAVSPAYSGYAPNAVSPASTGYAPSAVSPASTGYVANSFSPGAVSPAAVGPAAVPYGYGYDSRFPLTAGYGTQPFVSEYSLPYRDGFGFVQYPLAGSAVDTSNKDLAYASAENESERFSEVDRFGDDGESEVAAKPKIGVAKTARSSAQRQGASGSGAGSAKRVASSSAGKNQARVASAPKNGKSLPWIKW</sequence>
<dbReference type="Proteomes" id="UP001161691">
    <property type="component" value="Unassembled WGS sequence"/>
</dbReference>
<name>A0ABT6TDI8_9BACL</name>
<dbReference type="SMART" id="SM00257">
    <property type="entry name" value="LysM"/>
    <property type="match status" value="2"/>
</dbReference>
<feature type="domain" description="LysM" evidence="2">
    <location>
        <begin position="59"/>
        <end position="104"/>
    </location>
</feature>
<reference evidence="3" key="1">
    <citation type="submission" date="2023-04" db="EMBL/GenBank/DDBJ databases">
        <title>Comparative genomic analysis of Cohnella hashimotonis sp. nov., isolated from the International Space Station.</title>
        <authorList>
            <person name="Venkateswaran K."/>
            <person name="Simpson A."/>
        </authorList>
    </citation>
    <scope>NUCLEOTIDE SEQUENCE</scope>
    <source>
        <strain evidence="3">F6_2S_P_1</strain>
    </source>
</reference>
<protein>
    <submittedName>
        <fullName evidence="3">LysM peptidoglycan-binding domain-containing protein</fullName>
    </submittedName>
</protein>
<feature type="domain" description="LysM" evidence="2">
    <location>
        <begin position="2"/>
        <end position="47"/>
    </location>
</feature>
<proteinExistence type="predicted"/>
<evidence type="ECO:0000313" key="3">
    <source>
        <dbReference type="EMBL" id="MDI4644876.1"/>
    </source>
</evidence>
<keyword evidence="4" id="KW-1185">Reference proteome</keyword>
<dbReference type="Gene3D" id="3.10.350.10">
    <property type="entry name" value="LysM domain"/>
    <property type="match status" value="2"/>
</dbReference>
<dbReference type="SUPFAM" id="SSF54106">
    <property type="entry name" value="LysM domain"/>
    <property type="match status" value="2"/>
</dbReference>